<name>A0A8S9SAQ0_BRACR</name>
<feature type="region of interest" description="Disordered" evidence="1">
    <location>
        <begin position="31"/>
        <end position="62"/>
    </location>
</feature>
<protein>
    <submittedName>
        <fullName evidence="2">Uncharacterized protein</fullName>
    </submittedName>
</protein>
<evidence type="ECO:0000256" key="1">
    <source>
        <dbReference type="SAM" id="MobiDB-lite"/>
    </source>
</evidence>
<sequence>MIPKQERRSRSSTRVIRFWTDLINQRDLDRNGWMDRSAPHERWKARDTTQGSQGRGGTDGWIEVHHTRDGKLVIQHRVLKAVEVLVSQDNERGGEFLLESSRVFF</sequence>
<organism evidence="2 3">
    <name type="scientific">Brassica cretica</name>
    <name type="common">Mustard</name>
    <dbReference type="NCBI Taxonomy" id="69181"/>
    <lineage>
        <taxon>Eukaryota</taxon>
        <taxon>Viridiplantae</taxon>
        <taxon>Streptophyta</taxon>
        <taxon>Embryophyta</taxon>
        <taxon>Tracheophyta</taxon>
        <taxon>Spermatophyta</taxon>
        <taxon>Magnoliopsida</taxon>
        <taxon>eudicotyledons</taxon>
        <taxon>Gunneridae</taxon>
        <taxon>Pentapetalae</taxon>
        <taxon>rosids</taxon>
        <taxon>malvids</taxon>
        <taxon>Brassicales</taxon>
        <taxon>Brassicaceae</taxon>
        <taxon>Brassiceae</taxon>
        <taxon>Brassica</taxon>
    </lineage>
</organism>
<proteinExistence type="predicted"/>
<dbReference type="EMBL" id="QGKX02000004">
    <property type="protein sequence ID" value="KAF3598421.1"/>
    <property type="molecule type" value="Genomic_DNA"/>
</dbReference>
<dbReference type="AlphaFoldDB" id="A0A8S9SAQ0"/>
<evidence type="ECO:0000313" key="3">
    <source>
        <dbReference type="Proteomes" id="UP000712600"/>
    </source>
</evidence>
<feature type="compositionally biased region" description="Basic and acidic residues" evidence="1">
    <location>
        <begin position="31"/>
        <end position="47"/>
    </location>
</feature>
<reference evidence="2" key="1">
    <citation type="submission" date="2019-12" db="EMBL/GenBank/DDBJ databases">
        <title>Genome sequencing and annotation of Brassica cretica.</title>
        <authorList>
            <person name="Studholme D.J."/>
            <person name="Sarris P."/>
        </authorList>
    </citation>
    <scope>NUCLEOTIDE SEQUENCE</scope>
    <source>
        <strain evidence="2">PFS-109/04</strain>
        <tissue evidence="2">Leaf</tissue>
    </source>
</reference>
<dbReference type="Proteomes" id="UP000712600">
    <property type="component" value="Unassembled WGS sequence"/>
</dbReference>
<evidence type="ECO:0000313" key="2">
    <source>
        <dbReference type="EMBL" id="KAF3598421.1"/>
    </source>
</evidence>
<gene>
    <name evidence="2" type="ORF">F2Q69_00035018</name>
</gene>
<comment type="caution">
    <text evidence="2">The sequence shown here is derived from an EMBL/GenBank/DDBJ whole genome shotgun (WGS) entry which is preliminary data.</text>
</comment>
<accession>A0A8S9SAQ0</accession>